<evidence type="ECO:0000256" key="4">
    <source>
        <dbReference type="ARBA" id="ARBA00022989"/>
    </source>
</evidence>
<feature type="compositionally biased region" description="Low complexity" evidence="6">
    <location>
        <begin position="1"/>
        <end position="21"/>
    </location>
</feature>
<feature type="compositionally biased region" description="Acidic residues" evidence="6">
    <location>
        <begin position="31"/>
        <end position="44"/>
    </location>
</feature>
<evidence type="ECO:0000256" key="5">
    <source>
        <dbReference type="ARBA" id="ARBA00023136"/>
    </source>
</evidence>
<feature type="transmembrane region" description="Helical" evidence="7">
    <location>
        <begin position="203"/>
        <end position="223"/>
    </location>
</feature>
<keyword evidence="5 7" id="KW-0472">Membrane</keyword>
<dbReference type="InterPro" id="IPR036259">
    <property type="entry name" value="MFS_trans_sf"/>
</dbReference>
<dbReference type="Gene3D" id="1.20.1250.20">
    <property type="entry name" value="MFS general substrate transporter like domains"/>
    <property type="match status" value="1"/>
</dbReference>
<keyword evidence="2" id="KW-0813">Transport</keyword>
<comment type="subcellular location">
    <subcellularLocation>
        <location evidence="1">Membrane</location>
        <topology evidence="1">Multi-pass membrane protein</topology>
    </subcellularLocation>
</comment>
<dbReference type="PROSITE" id="PS50850">
    <property type="entry name" value="MFS"/>
    <property type="match status" value="1"/>
</dbReference>
<evidence type="ECO:0000256" key="1">
    <source>
        <dbReference type="ARBA" id="ARBA00004141"/>
    </source>
</evidence>
<feature type="transmembrane region" description="Helical" evidence="7">
    <location>
        <begin position="106"/>
        <end position="133"/>
    </location>
</feature>
<evidence type="ECO:0000313" key="10">
    <source>
        <dbReference type="Proteomes" id="UP001633002"/>
    </source>
</evidence>
<accession>A0ABD3I2S1</accession>
<feature type="transmembrane region" description="Helical" evidence="7">
    <location>
        <begin position="173"/>
        <end position="197"/>
    </location>
</feature>
<dbReference type="PANTHER" id="PTHR23511:SF5">
    <property type="entry name" value="MAJOR FACILITATOR-TYPE TRANSPORTER HXNZ-RELATED"/>
    <property type="match status" value="1"/>
</dbReference>
<comment type="caution">
    <text evidence="9">The sequence shown here is derived from an EMBL/GenBank/DDBJ whole genome shotgun (WGS) entry which is preliminary data.</text>
</comment>
<dbReference type="EMBL" id="JBJQOH010000002">
    <property type="protein sequence ID" value="KAL3696732.1"/>
    <property type="molecule type" value="Genomic_DNA"/>
</dbReference>
<dbReference type="InterPro" id="IPR020846">
    <property type="entry name" value="MFS_dom"/>
</dbReference>
<dbReference type="PANTHER" id="PTHR23511">
    <property type="entry name" value="SYNAPTIC VESICLE GLYCOPROTEIN 2"/>
    <property type="match status" value="1"/>
</dbReference>
<feature type="transmembrane region" description="Helical" evidence="7">
    <location>
        <begin position="564"/>
        <end position="584"/>
    </location>
</feature>
<evidence type="ECO:0000259" key="8">
    <source>
        <dbReference type="PROSITE" id="PS50850"/>
    </source>
</evidence>
<feature type="transmembrane region" description="Helical" evidence="7">
    <location>
        <begin position="259"/>
        <end position="280"/>
    </location>
</feature>
<keyword evidence="4 7" id="KW-1133">Transmembrane helix</keyword>
<feature type="domain" description="Major facilitator superfamily (MFS) profile" evidence="8">
    <location>
        <begin position="108"/>
        <end position="589"/>
    </location>
</feature>
<evidence type="ECO:0000256" key="6">
    <source>
        <dbReference type="SAM" id="MobiDB-lite"/>
    </source>
</evidence>
<evidence type="ECO:0000256" key="3">
    <source>
        <dbReference type="ARBA" id="ARBA00022692"/>
    </source>
</evidence>
<organism evidence="9 10">
    <name type="scientific">Riccia sorocarpa</name>
    <dbReference type="NCBI Taxonomy" id="122646"/>
    <lineage>
        <taxon>Eukaryota</taxon>
        <taxon>Viridiplantae</taxon>
        <taxon>Streptophyta</taxon>
        <taxon>Embryophyta</taxon>
        <taxon>Marchantiophyta</taxon>
        <taxon>Marchantiopsida</taxon>
        <taxon>Marchantiidae</taxon>
        <taxon>Marchantiales</taxon>
        <taxon>Ricciaceae</taxon>
        <taxon>Riccia</taxon>
    </lineage>
</organism>
<name>A0ABD3I2S1_9MARC</name>
<protein>
    <recommendedName>
        <fullName evidence="8">Major facilitator superfamily (MFS) profile domain-containing protein</fullName>
    </recommendedName>
</protein>
<gene>
    <name evidence="9" type="ORF">R1sor_010808</name>
</gene>
<proteinExistence type="predicted"/>
<feature type="transmembrane region" description="Helical" evidence="7">
    <location>
        <begin position="500"/>
        <end position="523"/>
    </location>
</feature>
<dbReference type="Pfam" id="PF00083">
    <property type="entry name" value="Sugar_tr"/>
    <property type="match status" value="2"/>
</dbReference>
<feature type="region of interest" description="Disordered" evidence="6">
    <location>
        <begin position="1"/>
        <end position="45"/>
    </location>
</feature>
<evidence type="ECO:0000256" key="7">
    <source>
        <dbReference type="SAM" id="Phobius"/>
    </source>
</evidence>
<keyword evidence="3 7" id="KW-0812">Transmembrane</keyword>
<sequence length="678" mass="72608">MARTAHSSPGAGSAGAETGARGLKKRQYDRIEEEGGGEEAEEEKLVEMATWPDESDDATVPLIFSGLKAGIGSSSDISDSDVQIPTELEYTAEDAIDHIGFGKYQLLLVVYVGLSWVADAAEMILLSFIGPAAQCEWQLSPGEEGAVSSAVFGGVFLGAYAWGLLADMKGRRIAVLSTALFTSVFGLLSALSPSFWWLLLSRALVGFGLGGAVVVFALAMEFLPVKRRGFWLVFLEFFWTMGSTGEALLAWAIIPNTNWRWLVAISALPFVALIAFFPLIPESPKYLMVKGDVDGAMTVLRQVAKANGQSLPEGKLIPTLPSGGTAVRVSKKSAAGKLKDSKASDQIEVENGGEVEKTPEEEGVEELGAWETIKCLVSREYLRTTLLLWFLYFANSFVYYGLVLLTTQLDVKGGKQHLCDLPTSASSNKSLEATACIDGRPAYDNSQYRDVLISSIAEVPGVIIACFMVEQFGRKVSLASLLIACGAFMLPLIYPLSELVTTALMFGARSCSMGGFSVLWAYAPELYHTAVRSTGVGAANSHGRLGGFVCPYVAVGLIESCQRVLSISAFASISVVAGVTTFFFPGIKVTGSRPEVIRDQPKLFLPQRSMSKSVELQDGLPMEAAAGFRDDVKSETGAATHADMESDDSKCSSFGVLTICESSSILKSRGVTTIEPNT</sequence>
<dbReference type="AlphaFoldDB" id="A0ABD3I2S1"/>
<feature type="transmembrane region" description="Helical" evidence="7">
    <location>
        <begin position="476"/>
        <end position="494"/>
    </location>
</feature>
<dbReference type="InterPro" id="IPR005828">
    <property type="entry name" value="MFS_sugar_transport-like"/>
</dbReference>
<keyword evidence="10" id="KW-1185">Reference proteome</keyword>
<dbReference type="SUPFAM" id="SSF103473">
    <property type="entry name" value="MFS general substrate transporter"/>
    <property type="match status" value="1"/>
</dbReference>
<feature type="transmembrane region" description="Helical" evidence="7">
    <location>
        <begin position="451"/>
        <end position="469"/>
    </location>
</feature>
<dbReference type="GO" id="GO:0016020">
    <property type="term" value="C:membrane"/>
    <property type="evidence" value="ECO:0007669"/>
    <property type="project" value="UniProtKB-SubCell"/>
</dbReference>
<dbReference type="Proteomes" id="UP001633002">
    <property type="component" value="Unassembled WGS sequence"/>
</dbReference>
<feature type="transmembrane region" description="Helical" evidence="7">
    <location>
        <begin position="230"/>
        <end position="253"/>
    </location>
</feature>
<reference evidence="9 10" key="1">
    <citation type="submission" date="2024-09" db="EMBL/GenBank/DDBJ databases">
        <title>Chromosome-scale assembly of Riccia sorocarpa.</title>
        <authorList>
            <person name="Paukszto L."/>
        </authorList>
    </citation>
    <scope>NUCLEOTIDE SEQUENCE [LARGE SCALE GENOMIC DNA]</scope>
    <source>
        <strain evidence="9">LP-2024</strain>
        <tissue evidence="9">Aerial parts of the thallus</tissue>
    </source>
</reference>
<feature type="transmembrane region" description="Helical" evidence="7">
    <location>
        <begin position="386"/>
        <end position="405"/>
    </location>
</feature>
<evidence type="ECO:0000313" key="9">
    <source>
        <dbReference type="EMBL" id="KAL3696732.1"/>
    </source>
</evidence>
<evidence type="ECO:0000256" key="2">
    <source>
        <dbReference type="ARBA" id="ARBA00022448"/>
    </source>
</evidence>
<feature type="transmembrane region" description="Helical" evidence="7">
    <location>
        <begin position="145"/>
        <end position="166"/>
    </location>
</feature>